<name>A0A9X2VQB8_9PSEU</name>
<comment type="caution">
    <text evidence="1">The sequence shown here is derived from an EMBL/GenBank/DDBJ whole genome shotgun (WGS) entry which is preliminary data.</text>
</comment>
<sequence length="77" mass="8518">MVVDCALRSGDGRADAHHAVIAQCCGLDDRAAEQIEQIEHARNQHSMPFHSVDELLVFAELDVSVSDLIRERAVVYS</sequence>
<protein>
    <submittedName>
        <fullName evidence="1">Uncharacterized protein</fullName>
    </submittedName>
</protein>
<accession>A0A9X2VQB8</accession>
<dbReference type="Proteomes" id="UP001141259">
    <property type="component" value="Unassembled WGS sequence"/>
</dbReference>
<gene>
    <name evidence="1" type="ORF">NZH93_26310</name>
</gene>
<keyword evidence="2" id="KW-1185">Reference proteome</keyword>
<reference evidence="1" key="1">
    <citation type="submission" date="2022-08" db="EMBL/GenBank/DDBJ databases">
        <authorList>
            <person name="Tistechok S."/>
            <person name="Samborskyy M."/>
            <person name="Roman I."/>
        </authorList>
    </citation>
    <scope>NUCLEOTIDE SEQUENCE</scope>
    <source>
        <strain evidence="1">DSM 103496</strain>
    </source>
</reference>
<evidence type="ECO:0000313" key="1">
    <source>
        <dbReference type="EMBL" id="MCS7480384.1"/>
    </source>
</evidence>
<organism evidence="1 2">
    <name type="scientific">Umezawaea endophytica</name>
    <dbReference type="NCBI Taxonomy" id="1654476"/>
    <lineage>
        <taxon>Bacteria</taxon>
        <taxon>Bacillati</taxon>
        <taxon>Actinomycetota</taxon>
        <taxon>Actinomycetes</taxon>
        <taxon>Pseudonocardiales</taxon>
        <taxon>Pseudonocardiaceae</taxon>
        <taxon>Umezawaea</taxon>
    </lineage>
</organism>
<proteinExistence type="predicted"/>
<dbReference type="AlphaFoldDB" id="A0A9X2VQB8"/>
<evidence type="ECO:0000313" key="2">
    <source>
        <dbReference type="Proteomes" id="UP001141259"/>
    </source>
</evidence>
<dbReference type="RefSeq" id="WP_259625877.1">
    <property type="nucleotide sequence ID" value="NZ_JANYMP010000013.1"/>
</dbReference>
<dbReference type="EMBL" id="JANYMP010000013">
    <property type="protein sequence ID" value="MCS7480384.1"/>
    <property type="molecule type" value="Genomic_DNA"/>
</dbReference>